<dbReference type="InterPro" id="IPR001177">
    <property type="entry name" value="PPV_DNA_helicase_E1_C"/>
</dbReference>
<accession>A0A564YBB2</accession>
<name>A0A564YBB2_HYMDI</name>
<feature type="domain" description="DNA helicase E1 C-terminal Papillomavirus" evidence="1">
    <location>
        <begin position="249"/>
        <end position="335"/>
    </location>
</feature>
<dbReference type="Pfam" id="PF00519">
    <property type="entry name" value="PPV_E1_C"/>
    <property type="match status" value="1"/>
</dbReference>
<evidence type="ECO:0000313" key="3">
    <source>
        <dbReference type="Proteomes" id="UP000321570"/>
    </source>
</evidence>
<evidence type="ECO:0000259" key="1">
    <source>
        <dbReference type="Pfam" id="PF00519"/>
    </source>
</evidence>
<dbReference type="GO" id="GO:0005524">
    <property type="term" value="F:ATP binding"/>
    <property type="evidence" value="ECO:0007669"/>
    <property type="project" value="InterPro"/>
</dbReference>
<dbReference type="GO" id="GO:0003677">
    <property type="term" value="F:DNA binding"/>
    <property type="evidence" value="ECO:0007669"/>
    <property type="project" value="InterPro"/>
</dbReference>
<dbReference type="GO" id="GO:0003678">
    <property type="term" value="F:DNA helicase activity"/>
    <property type="evidence" value="ECO:0007669"/>
    <property type="project" value="InterPro"/>
</dbReference>
<keyword evidence="3" id="KW-1185">Reference proteome</keyword>
<dbReference type="EMBL" id="CABIJS010000125">
    <property type="protein sequence ID" value="VUZ44506.1"/>
    <property type="molecule type" value="Genomic_DNA"/>
</dbReference>
<proteinExistence type="predicted"/>
<organism evidence="2 3">
    <name type="scientific">Hymenolepis diminuta</name>
    <name type="common">Rat tapeworm</name>
    <dbReference type="NCBI Taxonomy" id="6216"/>
    <lineage>
        <taxon>Eukaryota</taxon>
        <taxon>Metazoa</taxon>
        <taxon>Spiralia</taxon>
        <taxon>Lophotrochozoa</taxon>
        <taxon>Platyhelminthes</taxon>
        <taxon>Cestoda</taxon>
        <taxon>Eucestoda</taxon>
        <taxon>Cyclophyllidea</taxon>
        <taxon>Hymenolepididae</taxon>
        <taxon>Hymenolepis</taxon>
    </lineage>
</organism>
<reference evidence="2 3" key="1">
    <citation type="submission" date="2019-07" db="EMBL/GenBank/DDBJ databases">
        <authorList>
            <person name="Jastrzebski P J."/>
            <person name="Paukszto L."/>
            <person name="Jastrzebski P J."/>
        </authorList>
    </citation>
    <scope>NUCLEOTIDE SEQUENCE [LARGE SCALE GENOMIC DNA]</scope>
    <source>
        <strain evidence="2 3">WMS-il1</strain>
    </source>
</reference>
<dbReference type="Proteomes" id="UP000321570">
    <property type="component" value="Unassembled WGS sequence"/>
</dbReference>
<evidence type="ECO:0000313" key="2">
    <source>
        <dbReference type="EMBL" id="VUZ44506.1"/>
    </source>
</evidence>
<sequence>MAQKEVDIFGSLFTEEDSCNYTMIVSEYFVRPILGRIAYVEHNEHMHIVFSSSPTNSTRRARRILEQMHIPAEQWASCLRTKQLVRNIFALFRYMNGRGKVVRTCDFYDRVYTTDSLVWPDCSTIPSEGRRKSDGEAEVARKKARIEKTYDLARTLLDRRISHIAQLNEKFSLDEMAQLMLDFGNSYKETVAMVLANLRQARLKEEREKPYVELLHRELEMALAGKPRHDCSGFPFTMAVREWLDCIFHSNGIVPLEFCNALEKIMNKKDNKVNTIVLYGPTNTGKSLLCKVMTEFLLTGTISRRSENTAFAFENLLDRSVAIFEGEDENTMCMWPSCST</sequence>
<dbReference type="SUPFAM" id="SSF52540">
    <property type="entry name" value="P-loop containing nucleoside triphosphate hydrolases"/>
    <property type="match status" value="1"/>
</dbReference>
<dbReference type="InterPro" id="IPR027417">
    <property type="entry name" value="P-loop_NTPase"/>
</dbReference>
<dbReference type="Gene3D" id="3.40.50.300">
    <property type="entry name" value="P-loop containing nucleotide triphosphate hydrolases"/>
    <property type="match status" value="1"/>
</dbReference>
<protein>
    <recommendedName>
        <fullName evidence="1">DNA helicase E1 C-terminal Papillomavirus domain-containing protein</fullName>
    </recommendedName>
</protein>
<dbReference type="GO" id="GO:0006260">
    <property type="term" value="P:DNA replication"/>
    <property type="evidence" value="ECO:0007669"/>
    <property type="project" value="InterPro"/>
</dbReference>
<gene>
    <name evidence="2" type="ORF">WMSIL1_LOCUS4709</name>
</gene>
<dbReference type="AlphaFoldDB" id="A0A564YBB2"/>